<dbReference type="OrthoDB" id="2272203at2759"/>
<accession>A0A1X2GE95</accession>
<dbReference type="AlphaFoldDB" id="A0A1X2GE95"/>
<keyword evidence="2" id="KW-1185">Reference proteome</keyword>
<protein>
    <submittedName>
        <fullName evidence="1">Uncharacterized protein</fullName>
    </submittedName>
</protein>
<name>A0A1X2GE95_9FUNG</name>
<feature type="non-terminal residue" evidence="1">
    <location>
        <position position="1"/>
    </location>
</feature>
<sequence>DGLHERCFCTKVFVSPCSKSDEPLLNRDRKKDNTRFVDSITGCQDLRSMLGTKFKPIRLVVIDYAGLSTEPNDIRAFFQRYKQVRELVVDHGLTFEVFEQTDLQQNDDILSRFDCRSSPKHRSN</sequence>
<gene>
    <name evidence="1" type="ORF">DM01DRAFT_1289165</name>
</gene>
<comment type="caution">
    <text evidence="1">The sequence shown here is derived from an EMBL/GenBank/DDBJ whole genome shotgun (WGS) entry which is preliminary data.</text>
</comment>
<evidence type="ECO:0000313" key="2">
    <source>
        <dbReference type="Proteomes" id="UP000242146"/>
    </source>
</evidence>
<reference evidence="1 2" key="1">
    <citation type="submission" date="2016-07" db="EMBL/GenBank/DDBJ databases">
        <title>Pervasive Adenine N6-methylation of Active Genes in Fungi.</title>
        <authorList>
            <consortium name="DOE Joint Genome Institute"/>
            <person name="Mondo S.J."/>
            <person name="Dannebaum R.O."/>
            <person name="Kuo R.C."/>
            <person name="Labutti K."/>
            <person name="Haridas S."/>
            <person name="Kuo A."/>
            <person name="Salamov A."/>
            <person name="Ahrendt S.R."/>
            <person name="Lipzen A."/>
            <person name="Sullivan W."/>
            <person name="Andreopoulos W.B."/>
            <person name="Clum A."/>
            <person name="Lindquist E."/>
            <person name="Daum C."/>
            <person name="Ramamoorthy G.K."/>
            <person name="Gryganskyi A."/>
            <person name="Culley D."/>
            <person name="Magnuson J.K."/>
            <person name="James T.Y."/>
            <person name="O'Malley M.A."/>
            <person name="Stajich J.E."/>
            <person name="Spatafora J.W."/>
            <person name="Visel A."/>
            <person name="Grigoriev I.V."/>
        </authorList>
    </citation>
    <scope>NUCLEOTIDE SEQUENCE [LARGE SCALE GENOMIC DNA]</scope>
    <source>
        <strain evidence="1 2">NRRL 3301</strain>
    </source>
</reference>
<dbReference type="EMBL" id="MCGT01000019">
    <property type="protein sequence ID" value="ORX51873.1"/>
    <property type="molecule type" value="Genomic_DNA"/>
</dbReference>
<organism evidence="1 2">
    <name type="scientific">Hesseltinella vesiculosa</name>
    <dbReference type="NCBI Taxonomy" id="101127"/>
    <lineage>
        <taxon>Eukaryota</taxon>
        <taxon>Fungi</taxon>
        <taxon>Fungi incertae sedis</taxon>
        <taxon>Mucoromycota</taxon>
        <taxon>Mucoromycotina</taxon>
        <taxon>Mucoromycetes</taxon>
        <taxon>Mucorales</taxon>
        <taxon>Cunninghamellaceae</taxon>
        <taxon>Hesseltinella</taxon>
    </lineage>
</organism>
<evidence type="ECO:0000313" key="1">
    <source>
        <dbReference type="EMBL" id="ORX51873.1"/>
    </source>
</evidence>
<dbReference type="Proteomes" id="UP000242146">
    <property type="component" value="Unassembled WGS sequence"/>
</dbReference>
<proteinExistence type="predicted"/>